<evidence type="ECO:0000256" key="2">
    <source>
        <dbReference type="ARBA" id="ARBA00023015"/>
    </source>
</evidence>
<dbReference type="GO" id="GO:0006351">
    <property type="term" value="P:DNA-templated transcription"/>
    <property type="evidence" value="ECO:0007669"/>
    <property type="project" value="TreeGrafter"/>
</dbReference>
<dbReference type="AlphaFoldDB" id="A0A1H4HD39"/>
<dbReference type="Gene3D" id="3.40.190.290">
    <property type="match status" value="1"/>
</dbReference>
<dbReference type="Proteomes" id="UP000198638">
    <property type="component" value="Unassembled WGS sequence"/>
</dbReference>
<dbReference type="FunFam" id="1.10.10.10:FF:000001">
    <property type="entry name" value="LysR family transcriptional regulator"/>
    <property type="match status" value="1"/>
</dbReference>
<dbReference type="InterPro" id="IPR036388">
    <property type="entry name" value="WH-like_DNA-bd_sf"/>
</dbReference>
<dbReference type="SUPFAM" id="SSF46785">
    <property type="entry name" value="Winged helix' DNA-binding domain"/>
    <property type="match status" value="1"/>
</dbReference>
<evidence type="ECO:0000256" key="4">
    <source>
        <dbReference type="ARBA" id="ARBA00023163"/>
    </source>
</evidence>
<comment type="similarity">
    <text evidence="1">Belongs to the LysR transcriptional regulatory family.</text>
</comment>
<organism evidence="6 7">
    <name type="scientific">Paraburkholderia sartisoli</name>
    <dbReference type="NCBI Taxonomy" id="83784"/>
    <lineage>
        <taxon>Bacteria</taxon>
        <taxon>Pseudomonadati</taxon>
        <taxon>Pseudomonadota</taxon>
        <taxon>Betaproteobacteria</taxon>
        <taxon>Burkholderiales</taxon>
        <taxon>Burkholderiaceae</taxon>
        <taxon>Paraburkholderia</taxon>
    </lineage>
</organism>
<dbReference type="Pfam" id="PF03466">
    <property type="entry name" value="LysR_substrate"/>
    <property type="match status" value="1"/>
</dbReference>
<dbReference type="Gene3D" id="1.10.10.10">
    <property type="entry name" value="Winged helix-like DNA-binding domain superfamily/Winged helix DNA-binding domain"/>
    <property type="match status" value="1"/>
</dbReference>
<dbReference type="RefSeq" id="WP_176954228.1">
    <property type="nucleotide sequence ID" value="NZ_FNRQ01000008.1"/>
</dbReference>
<keyword evidence="7" id="KW-1185">Reference proteome</keyword>
<reference evidence="7" key="1">
    <citation type="submission" date="2016-10" db="EMBL/GenBank/DDBJ databases">
        <authorList>
            <person name="Varghese N."/>
            <person name="Submissions S."/>
        </authorList>
    </citation>
    <scope>NUCLEOTIDE SEQUENCE [LARGE SCALE GENOMIC DNA]</scope>
    <source>
        <strain evidence="7">LMG 24000</strain>
    </source>
</reference>
<proteinExistence type="inferred from homology"/>
<dbReference type="InterPro" id="IPR005119">
    <property type="entry name" value="LysR_subst-bd"/>
</dbReference>
<evidence type="ECO:0000313" key="6">
    <source>
        <dbReference type="EMBL" id="SEB19615.1"/>
    </source>
</evidence>
<dbReference type="InterPro" id="IPR000847">
    <property type="entry name" value="LysR_HTH_N"/>
</dbReference>
<dbReference type="GO" id="GO:0043565">
    <property type="term" value="F:sequence-specific DNA binding"/>
    <property type="evidence" value="ECO:0007669"/>
    <property type="project" value="TreeGrafter"/>
</dbReference>
<keyword evidence="4" id="KW-0804">Transcription</keyword>
<dbReference type="PANTHER" id="PTHR30537:SF5">
    <property type="entry name" value="HTH-TYPE TRANSCRIPTIONAL ACTIVATOR TTDR-RELATED"/>
    <property type="match status" value="1"/>
</dbReference>
<dbReference type="PROSITE" id="PS50931">
    <property type="entry name" value="HTH_LYSR"/>
    <property type="match status" value="1"/>
</dbReference>
<dbReference type="EMBL" id="FNRQ01000008">
    <property type="protein sequence ID" value="SEB19615.1"/>
    <property type="molecule type" value="Genomic_DNA"/>
</dbReference>
<dbReference type="Pfam" id="PF00126">
    <property type="entry name" value="HTH_1"/>
    <property type="match status" value="1"/>
</dbReference>
<gene>
    <name evidence="6" type="ORF">SAMN05192564_10898</name>
</gene>
<evidence type="ECO:0000259" key="5">
    <source>
        <dbReference type="PROSITE" id="PS50931"/>
    </source>
</evidence>
<keyword evidence="2" id="KW-0805">Transcription regulation</keyword>
<dbReference type="GO" id="GO:0003700">
    <property type="term" value="F:DNA-binding transcription factor activity"/>
    <property type="evidence" value="ECO:0007669"/>
    <property type="project" value="InterPro"/>
</dbReference>
<dbReference type="InterPro" id="IPR036390">
    <property type="entry name" value="WH_DNA-bd_sf"/>
</dbReference>
<dbReference type="CDD" id="cd08422">
    <property type="entry name" value="PBP2_CrgA_like"/>
    <property type="match status" value="1"/>
</dbReference>
<protein>
    <submittedName>
        <fullName evidence="6">DNA-binding transcriptional regulator, LysR family</fullName>
    </submittedName>
</protein>
<evidence type="ECO:0000256" key="1">
    <source>
        <dbReference type="ARBA" id="ARBA00009437"/>
    </source>
</evidence>
<dbReference type="STRING" id="83784.SAMN05192564_10898"/>
<dbReference type="InterPro" id="IPR058163">
    <property type="entry name" value="LysR-type_TF_proteobact-type"/>
</dbReference>
<accession>A0A1H4HD39</accession>
<evidence type="ECO:0000313" key="7">
    <source>
        <dbReference type="Proteomes" id="UP000198638"/>
    </source>
</evidence>
<dbReference type="SUPFAM" id="SSF53850">
    <property type="entry name" value="Periplasmic binding protein-like II"/>
    <property type="match status" value="1"/>
</dbReference>
<evidence type="ECO:0000256" key="3">
    <source>
        <dbReference type="ARBA" id="ARBA00023125"/>
    </source>
</evidence>
<keyword evidence="3 6" id="KW-0238">DNA-binding</keyword>
<name>A0A1H4HD39_9BURK</name>
<dbReference type="PANTHER" id="PTHR30537">
    <property type="entry name" value="HTH-TYPE TRANSCRIPTIONAL REGULATOR"/>
    <property type="match status" value="1"/>
</dbReference>
<feature type="domain" description="HTH lysR-type" evidence="5">
    <location>
        <begin position="1"/>
        <end position="59"/>
    </location>
</feature>
<sequence length="297" mass="33018">MDHLTSMRTFMKVAECLNFAAAARHLDVSNAVVTRQVAMLESHLNAKLLNRTTRSVSLTTAGQAYLRGCVEWLNELESMEKGILSAADESTDALKIACAASFADGDLADVLAEFHLAEPQVRFDLSVFESMQRVTLADFDVCFSVEARLRDSAMISRSLAVTRDVIVASPRYVERCGIPECPDDLTQHSILVAGEIPARFWEFDDAHGVNRTSFKPVFRAGSVLAVKRVALAGLGIARLAESLVQTELDDRTLVPLLGQFPLKGNERAIWMLYPAHRHMPRTLKTFTDFVVSRSRRY</sequence>